<dbReference type="SMART" id="SM00278">
    <property type="entry name" value="HhH1"/>
    <property type="match status" value="2"/>
</dbReference>
<evidence type="ECO:0000313" key="4">
    <source>
        <dbReference type="Proteomes" id="UP000824160"/>
    </source>
</evidence>
<dbReference type="GO" id="GO:0015628">
    <property type="term" value="P:protein secretion by the type II secretion system"/>
    <property type="evidence" value="ECO:0007669"/>
    <property type="project" value="TreeGrafter"/>
</dbReference>
<feature type="domain" description="Helix-hairpin-helix DNA-binding motif class 1" evidence="2">
    <location>
        <begin position="53"/>
        <end position="72"/>
    </location>
</feature>
<evidence type="ECO:0000256" key="1">
    <source>
        <dbReference type="SAM" id="MobiDB-lite"/>
    </source>
</evidence>
<dbReference type="GO" id="GO:0015627">
    <property type="term" value="C:type II protein secretion system complex"/>
    <property type="evidence" value="ECO:0007669"/>
    <property type="project" value="TreeGrafter"/>
</dbReference>
<comment type="caution">
    <text evidence="3">The sequence shown here is derived from an EMBL/GenBank/DDBJ whole genome shotgun (WGS) entry which is preliminary data.</text>
</comment>
<sequence>MLLVSSQSAMESSAIVNSEPESSAAEQPSSALSESSQSESAVFPVDLNTADAALLDTVPGIGEVIAGRIIEYRNSVGKFKTVDELLNVKGIGEKTLEEMRDYLTVSE</sequence>
<dbReference type="Pfam" id="PF12836">
    <property type="entry name" value="HHH_3"/>
    <property type="match status" value="1"/>
</dbReference>
<dbReference type="InterPro" id="IPR010994">
    <property type="entry name" value="RuvA_2-like"/>
</dbReference>
<evidence type="ECO:0000313" key="3">
    <source>
        <dbReference type="EMBL" id="HIT93965.1"/>
    </source>
</evidence>
<dbReference type="PANTHER" id="PTHR21180:SF32">
    <property type="entry name" value="ENDONUCLEASE_EXONUCLEASE_PHOSPHATASE FAMILY DOMAIN-CONTAINING PROTEIN 1"/>
    <property type="match status" value="1"/>
</dbReference>
<dbReference type="GO" id="GO:0006281">
    <property type="term" value="P:DNA repair"/>
    <property type="evidence" value="ECO:0007669"/>
    <property type="project" value="InterPro"/>
</dbReference>
<feature type="compositionally biased region" description="Low complexity" evidence="1">
    <location>
        <begin position="18"/>
        <end position="38"/>
    </location>
</feature>
<organism evidence="3 4">
    <name type="scientific">Candidatus Faecivivens stercoripullorum</name>
    <dbReference type="NCBI Taxonomy" id="2840805"/>
    <lineage>
        <taxon>Bacteria</taxon>
        <taxon>Bacillati</taxon>
        <taxon>Bacillota</taxon>
        <taxon>Clostridia</taxon>
        <taxon>Eubacteriales</taxon>
        <taxon>Oscillospiraceae</taxon>
        <taxon>Oscillospiraceae incertae sedis</taxon>
        <taxon>Candidatus Faecivivens</taxon>
    </lineage>
</organism>
<protein>
    <submittedName>
        <fullName evidence="3">Helix-hairpin-helix domain-containing protein</fullName>
    </submittedName>
</protein>
<dbReference type="GO" id="GO:0003677">
    <property type="term" value="F:DNA binding"/>
    <property type="evidence" value="ECO:0007669"/>
    <property type="project" value="InterPro"/>
</dbReference>
<dbReference type="EMBL" id="DVLW01000056">
    <property type="protein sequence ID" value="HIT93965.1"/>
    <property type="molecule type" value="Genomic_DNA"/>
</dbReference>
<feature type="domain" description="Helix-hairpin-helix DNA-binding motif class 1" evidence="2">
    <location>
        <begin position="83"/>
        <end position="102"/>
    </location>
</feature>
<evidence type="ECO:0000259" key="2">
    <source>
        <dbReference type="SMART" id="SM00278"/>
    </source>
</evidence>
<dbReference type="SUPFAM" id="SSF47781">
    <property type="entry name" value="RuvA domain 2-like"/>
    <property type="match status" value="1"/>
</dbReference>
<accession>A0A9D1H4X0</accession>
<feature type="compositionally biased region" description="Polar residues" evidence="1">
    <location>
        <begin position="1"/>
        <end position="16"/>
    </location>
</feature>
<gene>
    <name evidence="3" type="ORF">IAC43_02145</name>
</gene>
<dbReference type="InterPro" id="IPR051675">
    <property type="entry name" value="Endo/Exo/Phosphatase_dom_1"/>
</dbReference>
<dbReference type="AlphaFoldDB" id="A0A9D1H4X0"/>
<reference evidence="3" key="2">
    <citation type="journal article" date="2021" name="PeerJ">
        <title>Extensive microbial diversity within the chicken gut microbiome revealed by metagenomics and culture.</title>
        <authorList>
            <person name="Gilroy R."/>
            <person name="Ravi A."/>
            <person name="Getino M."/>
            <person name="Pursley I."/>
            <person name="Horton D.L."/>
            <person name="Alikhan N.F."/>
            <person name="Baker D."/>
            <person name="Gharbi K."/>
            <person name="Hall N."/>
            <person name="Watson M."/>
            <person name="Adriaenssens E.M."/>
            <person name="Foster-Nyarko E."/>
            <person name="Jarju S."/>
            <person name="Secka A."/>
            <person name="Antonio M."/>
            <person name="Oren A."/>
            <person name="Chaudhuri R.R."/>
            <person name="La Ragione R."/>
            <person name="Hildebrand F."/>
            <person name="Pallen M.J."/>
        </authorList>
    </citation>
    <scope>NUCLEOTIDE SEQUENCE</scope>
    <source>
        <strain evidence="3">ChiBcec7-5410</strain>
    </source>
</reference>
<dbReference type="Proteomes" id="UP000824160">
    <property type="component" value="Unassembled WGS sequence"/>
</dbReference>
<dbReference type="InterPro" id="IPR003583">
    <property type="entry name" value="Hlx-hairpin-Hlx_DNA-bd_motif"/>
</dbReference>
<feature type="region of interest" description="Disordered" evidence="1">
    <location>
        <begin position="1"/>
        <end position="38"/>
    </location>
</feature>
<dbReference type="Gene3D" id="1.10.150.320">
    <property type="entry name" value="Photosystem II 12 kDa extrinsic protein"/>
    <property type="match status" value="1"/>
</dbReference>
<proteinExistence type="predicted"/>
<name>A0A9D1H4X0_9FIRM</name>
<dbReference type="PANTHER" id="PTHR21180">
    <property type="entry name" value="ENDONUCLEASE/EXONUCLEASE/PHOSPHATASE FAMILY DOMAIN-CONTAINING PROTEIN 1"/>
    <property type="match status" value="1"/>
</dbReference>
<reference evidence="3" key="1">
    <citation type="submission" date="2020-10" db="EMBL/GenBank/DDBJ databases">
        <authorList>
            <person name="Gilroy R."/>
        </authorList>
    </citation>
    <scope>NUCLEOTIDE SEQUENCE</scope>
    <source>
        <strain evidence="3">ChiBcec7-5410</strain>
    </source>
</reference>